<comment type="subcellular location">
    <subcellularLocation>
        <location evidence="1">Nucleus</location>
    </subcellularLocation>
</comment>
<dbReference type="GO" id="GO:1904161">
    <property type="term" value="P:DNA synthesis involved in UV-damage excision repair"/>
    <property type="evidence" value="ECO:0007669"/>
    <property type="project" value="TreeGrafter"/>
</dbReference>
<dbReference type="InterPro" id="IPR019038">
    <property type="entry name" value="POLD3"/>
</dbReference>
<reference evidence="6" key="1">
    <citation type="journal article" date="2016" name="Mol. Ecol. Resour.">
        <title>Evaluation of the impact of RNA preservation methods of spiders for de novo transcriptome assembly.</title>
        <authorList>
            <person name="Kono N."/>
            <person name="Nakamura H."/>
            <person name="Ito Y."/>
            <person name="Tomita M."/>
            <person name="Arakawa K."/>
        </authorList>
    </citation>
    <scope>NUCLEOTIDE SEQUENCE</scope>
    <source>
        <tissue evidence="6">Whole body</tissue>
    </source>
</reference>
<dbReference type="Pfam" id="PF09507">
    <property type="entry name" value="CDC27"/>
    <property type="match status" value="1"/>
</dbReference>
<organism evidence="6">
    <name type="scientific">Parasteatoda tepidariorum</name>
    <name type="common">Common house spider</name>
    <name type="synonym">Achaearanea tepidariorum</name>
    <dbReference type="NCBI Taxonomy" id="114398"/>
    <lineage>
        <taxon>Eukaryota</taxon>
        <taxon>Metazoa</taxon>
        <taxon>Ecdysozoa</taxon>
        <taxon>Arthropoda</taxon>
        <taxon>Chelicerata</taxon>
        <taxon>Arachnida</taxon>
        <taxon>Araneae</taxon>
        <taxon>Araneomorphae</taxon>
        <taxon>Entelegynae</taxon>
        <taxon>Araneoidea</taxon>
        <taxon>Theridiidae</taxon>
        <taxon>Parasteatoda</taxon>
    </lineage>
</organism>
<feature type="region of interest" description="Disordered" evidence="5">
    <location>
        <begin position="437"/>
        <end position="480"/>
    </location>
</feature>
<feature type="compositionally biased region" description="Basic residues" evidence="5">
    <location>
        <begin position="321"/>
        <end position="336"/>
    </location>
</feature>
<keyword evidence="4" id="KW-0539">Nucleus</keyword>
<evidence type="ECO:0000256" key="2">
    <source>
        <dbReference type="ARBA" id="ARBA00017589"/>
    </source>
</evidence>
<feature type="compositionally biased region" description="Basic and acidic residues" evidence="5">
    <location>
        <begin position="236"/>
        <end position="255"/>
    </location>
</feature>
<accession>A0A2L2XXR6</accession>
<evidence type="ECO:0000256" key="3">
    <source>
        <dbReference type="ARBA" id="ARBA00022705"/>
    </source>
</evidence>
<feature type="compositionally biased region" description="Polar residues" evidence="5">
    <location>
        <begin position="298"/>
        <end position="307"/>
    </location>
</feature>
<protein>
    <recommendedName>
        <fullName evidence="2">DNA polymerase delta subunit 3</fullName>
    </recommendedName>
</protein>
<feature type="region of interest" description="Disordered" evidence="5">
    <location>
        <begin position="158"/>
        <end position="412"/>
    </location>
</feature>
<feature type="compositionally biased region" description="Polar residues" evidence="5">
    <location>
        <begin position="210"/>
        <end position="219"/>
    </location>
</feature>
<feature type="compositionally biased region" description="Polar residues" evidence="5">
    <location>
        <begin position="258"/>
        <end position="276"/>
    </location>
</feature>
<dbReference type="PANTHER" id="PTHR17598:SF13">
    <property type="entry name" value="DNA POLYMERASE DELTA SUBUNIT 3"/>
    <property type="match status" value="1"/>
</dbReference>
<proteinExistence type="evidence at transcript level"/>
<dbReference type="OrthoDB" id="514823at2759"/>
<evidence type="ECO:0000256" key="4">
    <source>
        <dbReference type="ARBA" id="ARBA00023242"/>
    </source>
</evidence>
<dbReference type="GO" id="GO:0043625">
    <property type="term" value="C:delta DNA polymerase complex"/>
    <property type="evidence" value="ECO:0007669"/>
    <property type="project" value="InterPro"/>
</dbReference>
<feature type="compositionally biased region" description="Low complexity" evidence="5">
    <location>
        <begin position="178"/>
        <end position="205"/>
    </location>
</feature>
<dbReference type="PANTHER" id="PTHR17598">
    <property type="entry name" value="DNA POLYMERASE DELTA SUBUNIT 3"/>
    <property type="match status" value="1"/>
</dbReference>
<keyword evidence="3" id="KW-0235">DNA replication</keyword>
<sequence length="480" mass="54299">MPPEECFDKLEQLILDENELVTYKMLSKELKIHVNEAKKFLSEFFTAQSSKGEMKLFAHYFLSGFIVKDGFRCKKIIIVSEEKLEQIKKEFDEVDCIHIYSVNKGGSRDDSSIFNSQSWCKKWAEEHREYSAIKHTNIKIQAPAITKTEVKKNDAKVVSSKLQPVKTKNESVPSIFQNNKNEVKSNSVSSNRENSSSEVANASENMAIESKSSNSAKSNPESKDPKKSTLSSLWQKLEDKTKNGKSENSKLDSKGKNKMQSSSKTVGKNNIMSMFSKQAERNAANPIKKLPDAIPTLEKTNNNNVPSNVEKEFEKLAVVKNKSKSKTSQRKTKRSSKPVSDNDSEEDVKPKKKKHRRICTMDDSDSESENEEEQDRAQRLMTATDNDDVPMALSDSEEPIPPTPPVLPNKGRAKVWKSVQKTYQDEDGFLVAKQEKVLVSGSDSDEDPLPKKKSVSKEEPKQNTFSYRKQASLTSFFKQQ</sequence>
<feature type="compositionally biased region" description="Polar residues" evidence="5">
    <location>
        <begin position="462"/>
        <end position="480"/>
    </location>
</feature>
<dbReference type="Gene3D" id="3.90.1030.20">
    <property type="entry name" value="DNA polymerase delta, p66 (Cdc27) subunit, wHTH domain"/>
    <property type="match status" value="1"/>
</dbReference>
<dbReference type="EMBL" id="IAAA01008759">
    <property type="protein sequence ID" value="LAA00794.1"/>
    <property type="molecule type" value="mRNA"/>
</dbReference>
<name>A0A2L2XXR6_PARTP</name>
<evidence type="ECO:0000313" key="6">
    <source>
        <dbReference type="EMBL" id="LAA00794.1"/>
    </source>
</evidence>
<evidence type="ECO:0000256" key="1">
    <source>
        <dbReference type="ARBA" id="ARBA00004123"/>
    </source>
</evidence>
<dbReference type="GO" id="GO:0006297">
    <property type="term" value="P:nucleotide-excision repair, DNA gap filling"/>
    <property type="evidence" value="ECO:0007669"/>
    <property type="project" value="TreeGrafter"/>
</dbReference>
<dbReference type="InterPro" id="IPR041913">
    <property type="entry name" value="POLD3_sf"/>
</dbReference>
<dbReference type="GO" id="GO:0006271">
    <property type="term" value="P:DNA strand elongation involved in DNA replication"/>
    <property type="evidence" value="ECO:0007669"/>
    <property type="project" value="TreeGrafter"/>
</dbReference>
<dbReference type="GO" id="GO:0003887">
    <property type="term" value="F:DNA-directed DNA polymerase activity"/>
    <property type="evidence" value="ECO:0007669"/>
    <property type="project" value="TreeGrafter"/>
</dbReference>
<dbReference type="AlphaFoldDB" id="A0A2L2XXR6"/>
<feature type="compositionally biased region" description="Acidic residues" evidence="5">
    <location>
        <begin position="362"/>
        <end position="374"/>
    </location>
</feature>
<evidence type="ECO:0000256" key="5">
    <source>
        <dbReference type="SAM" id="MobiDB-lite"/>
    </source>
</evidence>